<proteinExistence type="predicted"/>
<dbReference type="AlphaFoldDB" id="A0A1D2A2W0"/>
<sequence>AAARSITKSRVHRWGNDYCAMQDVQVEGGFLGRSLGGPLTESRSINVIPPPASEKLHRLKSISLGRERASPNSGDRDESPTAGSGPAAFVLPKDLQVLSAELAHPASTDILAAIGILQKSGPADARTSRSALLRAGACYLAHDAESAVSAHAGQARKLARARLHLAFHEANARDEPHALRNPRPPPRAWLTGPAPIDASKHRASLAVRALVASTHDKCMPLPKAVRPPPDLSRAQAETLRPLLARLRLQLALQAWRQALRRFRLQAAVAARCAHGADAGRVRTALLGWREMALPSAEALAVAARVEAQRKEAARRASLRAWAEAAHLSRRWASCSVQISASVGSHRLRSAWAHWRAFALSRRVLRLQALLAATWHRRRGAVAALEAWRQVASRRAAARKALLCGESGRGVKAAAGVAAVGPGAAEPEQREDSRAGSRHGVLRPLARLVREARAAEAALWASDLATRLRYYAGGEEWAGGASSPGSALPDENLRDAYEDRVTCQSSEYGLLKASTSGSGMYASPHGPLLGAGAAQPAEDVGSSALPSLAGCAVRYRQRRLLAEVLRALRCHADEARRLNDAARHHARTTLSRRALRLWREEHARCASLAASGRQRRAARTLRTVLLGWRAEAGRAPSLRNTAAAVEAASVRWRKAHLLRRWRAQAELALRARALERSTLTRRMRRAFRAWRTEASVRLTLATLRDELECRTRGRLLRACMARWRAAAARAGLLRRVFGAALAARSRPEGAERIALDYNTLASCFLAWQAGLARARARRMEVAARYAADAFRRRSLLAATLLHWRRLIYG</sequence>
<evidence type="ECO:0008006" key="3">
    <source>
        <dbReference type="Google" id="ProtNLM"/>
    </source>
</evidence>
<feature type="region of interest" description="Disordered" evidence="1">
    <location>
        <begin position="64"/>
        <end position="86"/>
    </location>
</feature>
<name>A0A1D2A2W0_AUXPR</name>
<organism evidence="2">
    <name type="scientific">Auxenochlorella protothecoides</name>
    <name type="common">Green microalga</name>
    <name type="synonym">Chlorella protothecoides</name>
    <dbReference type="NCBI Taxonomy" id="3075"/>
    <lineage>
        <taxon>Eukaryota</taxon>
        <taxon>Viridiplantae</taxon>
        <taxon>Chlorophyta</taxon>
        <taxon>core chlorophytes</taxon>
        <taxon>Trebouxiophyceae</taxon>
        <taxon>Chlorellales</taxon>
        <taxon>Chlorellaceae</taxon>
        <taxon>Auxenochlorella</taxon>
    </lineage>
</organism>
<accession>A0A1D2A2W0</accession>
<evidence type="ECO:0000256" key="1">
    <source>
        <dbReference type="SAM" id="MobiDB-lite"/>
    </source>
</evidence>
<protein>
    <recommendedName>
        <fullName evidence="3">Sfi1 spindle body domain-containing protein</fullName>
    </recommendedName>
</protein>
<feature type="compositionally biased region" description="Basic and acidic residues" evidence="1">
    <location>
        <begin position="65"/>
        <end position="79"/>
    </location>
</feature>
<feature type="non-terminal residue" evidence="2">
    <location>
        <position position="1"/>
    </location>
</feature>
<reference evidence="2" key="1">
    <citation type="submission" date="2015-08" db="EMBL/GenBank/DDBJ databases">
        <authorList>
            <person name="Babu N.S."/>
            <person name="Beckwith C.J."/>
            <person name="Beseler K.G."/>
            <person name="Brison A."/>
            <person name="Carone J.V."/>
            <person name="Caskin T.P."/>
            <person name="Diamond M."/>
            <person name="Durham M.E."/>
            <person name="Foxe J.M."/>
            <person name="Go M."/>
            <person name="Henderson B.A."/>
            <person name="Jones I.B."/>
            <person name="McGettigan J.A."/>
            <person name="Micheletti S.J."/>
            <person name="Nasrallah M.E."/>
            <person name="Ortiz D."/>
            <person name="Piller C.R."/>
            <person name="Privatt S.R."/>
            <person name="Schneider S.L."/>
            <person name="Sharp S."/>
            <person name="Smith T.C."/>
            <person name="Stanton J.D."/>
            <person name="Ullery H.E."/>
            <person name="Wilson R.J."/>
            <person name="Serrano M.G."/>
            <person name="Buck G."/>
            <person name="Lee V."/>
            <person name="Wang Y."/>
            <person name="Carvalho R."/>
            <person name="Voegtly L."/>
            <person name="Shi R."/>
            <person name="Duckworth R."/>
            <person name="Johnson A."/>
            <person name="Loviza R."/>
            <person name="Walstead R."/>
            <person name="Shah Z."/>
            <person name="Kiflezghi M."/>
            <person name="Wade K."/>
            <person name="Ball S.L."/>
            <person name="Bradley K.W."/>
            <person name="Asai D.J."/>
            <person name="Bowman C.A."/>
            <person name="Russell D.A."/>
            <person name="Pope W.H."/>
            <person name="Jacobs-Sera D."/>
            <person name="Hendrix R.W."/>
            <person name="Hatfull G.F."/>
        </authorList>
    </citation>
    <scope>NUCLEOTIDE SEQUENCE</scope>
</reference>
<dbReference type="EMBL" id="GDKF01005080">
    <property type="protein sequence ID" value="JAT73542.1"/>
    <property type="molecule type" value="Transcribed_RNA"/>
</dbReference>
<evidence type="ECO:0000313" key="2">
    <source>
        <dbReference type="EMBL" id="JAT73542.1"/>
    </source>
</evidence>
<gene>
    <name evidence="2" type="ORF">g.37256</name>
</gene>